<dbReference type="EMBL" id="AAOF01000006">
    <property type="protein sequence ID" value="EAR21697.1"/>
    <property type="molecule type" value="Genomic_DNA"/>
</dbReference>
<name>A4BR75_9GAMM</name>
<proteinExistence type="predicted"/>
<dbReference type="SUPFAM" id="SSF159245">
    <property type="entry name" value="AttH-like"/>
    <property type="match status" value="1"/>
</dbReference>
<feature type="domain" description="AttH" evidence="1">
    <location>
        <begin position="72"/>
        <end position="247"/>
    </location>
</feature>
<dbReference type="Pfam" id="PF17186">
    <property type="entry name" value="Lipocalin_9"/>
    <property type="match status" value="1"/>
</dbReference>
<evidence type="ECO:0000313" key="2">
    <source>
        <dbReference type="EMBL" id="EAR21697.1"/>
    </source>
</evidence>
<protein>
    <recommendedName>
        <fullName evidence="1">AttH domain-containing protein</fullName>
    </recommendedName>
</protein>
<dbReference type="InterPro" id="IPR023374">
    <property type="entry name" value="AttH-like_dom_sf"/>
</dbReference>
<dbReference type="PANTHER" id="PTHR38591">
    <property type="entry name" value="HYDROLASE"/>
    <property type="match status" value="1"/>
</dbReference>
<comment type="caution">
    <text evidence="2">The sequence shown here is derived from an EMBL/GenBank/DDBJ whole genome shotgun (WGS) entry which is preliminary data.</text>
</comment>
<evidence type="ECO:0000313" key="3">
    <source>
        <dbReference type="Proteomes" id="UP000003374"/>
    </source>
</evidence>
<evidence type="ECO:0000259" key="1">
    <source>
        <dbReference type="Pfam" id="PF07143"/>
    </source>
</evidence>
<dbReference type="InterPro" id="IPR010791">
    <property type="entry name" value="AttH_dom"/>
</dbReference>
<gene>
    <name evidence="2" type="ORF">NB231_03170</name>
</gene>
<dbReference type="STRING" id="314278.NB231_03170"/>
<accession>A4BR75</accession>
<dbReference type="AlphaFoldDB" id="A4BR75"/>
<dbReference type="HOGENOM" id="CLU_040626_0_0_6"/>
<dbReference type="PANTHER" id="PTHR38591:SF1">
    <property type="entry name" value="BLL1000 PROTEIN"/>
    <property type="match status" value="1"/>
</dbReference>
<dbReference type="RefSeq" id="WP_004999678.1">
    <property type="nucleotide sequence ID" value="NZ_CH672427.1"/>
</dbReference>
<organism evidence="2 3">
    <name type="scientific">Nitrococcus mobilis Nb-231</name>
    <dbReference type="NCBI Taxonomy" id="314278"/>
    <lineage>
        <taxon>Bacteria</taxon>
        <taxon>Pseudomonadati</taxon>
        <taxon>Pseudomonadota</taxon>
        <taxon>Gammaproteobacteria</taxon>
        <taxon>Chromatiales</taxon>
        <taxon>Ectothiorhodospiraceae</taxon>
        <taxon>Nitrococcus</taxon>
    </lineage>
</organism>
<dbReference type="Proteomes" id="UP000003374">
    <property type="component" value="Unassembled WGS sequence"/>
</dbReference>
<sequence>MRYLLAALALAVLVGIGWWLIADTADPDQQSVTKAAAFRAPEDDDMAGYAKVTGPRPMQFPEDHGAHPDYRIEWWYFTGNLATAQGRPFGFELTFFRFAMAPSMPPRASDWATRQMWVANFAVSDIKPERFRFFKRSQRGAVGLAGAQTHPVRVWLDDWQVRAQSVDSLFPARLQAEQEGVGIDLHLSSAKPLVLQGDAGYSRKSADPGNASYYYSYTRLQAQGTLSLEGESYPVSGTAWMDREWSSSVLAADQAGWDWLSLQLDDGRDLMLYRLRRRDGSADPHSAGTVIGKRGESQHLTAADFTLTPLRYWRSEATGVSYPVTWRVQVPSQHLEFDVEARMPNQELDLRVRYWEGAVSVVGENISGRGYLELTGYGSEDQPGAPADG</sequence>
<reference evidence="2 3" key="1">
    <citation type="submission" date="2006-02" db="EMBL/GenBank/DDBJ databases">
        <authorList>
            <person name="Waterbury J."/>
            <person name="Ferriera S."/>
            <person name="Johnson J."/>
            <person name="Kravitz S."/>
            <person name="Halpern A."/>
            <person name="Remington K."/>
            <person name="Beeson K."/>
            <person name="Tran B."/>
            <person name="Rogers Y.-H."/>
            <person name="Friedman R."/>
            <person name="Venter J.C."/>
        </authorList>
    </citation>
    <scope>NUCLEOTIDE SEQUENCE [LARGE SCALE GENOMIC DNA]</scope>
    <source>
        <strain evidence="2 3">Nb-231</strain>
    </source>
</reference>
<dbReference type="eggNOG" id="COG5621">
    <property type="taxonomic scope" value="Bacteria"/>
</dbReference>
<dbReference type="Pfam" id="PF07143">
    <property type="entry name" value="CrtC"/>
    <property type="match status" value="1"/>
</dbReference>
<dbReference type="OrthoDB" id="9770826at2"/>
<dbReference type="Gene3D" id="2.40.370.10">
    <property type="entry name" value="AttH-like domain"/>
    <property type="match status" value="2"/>
</dbReference>
<keyword evidence="3" id="KW-1185">Reference proteome</keyword>